<proteinExistence type="predicted"/>
<name>A0A5I0BM67_SALET</name>
<sequence length="360" mass="42147">MKLDTYERGFYMSLCSKDEIERIFDVKNENDYLLKLRANATIEHIRIHRVFLARMRAGKDDWSFESSFKYDVFEKYLNNLSDKDKEYVDSIASGLVFCNDPNGRIINTPYGNIITLSESLKYFLYFMNLAFVNFNADVEIPDNVRFCALKIALRIMLKSESLDFDIDPRGEVPEEIEQELSRYIDDQMLFLIAHEYSHYFLGHMDNANLIDDVMHHAIEDIDGKTPKYFTHGQQQELDADVDAINRQDLSEPAVHRIVTAAIFFFAYIDILKSVREQISPSFSIIKTHPDPTDRLENLVKYFEDKCEIDKENINILLHSVELIKDSLQEDIATNFDSWEQYGSIYLGEWRGKPLVDRVDY</sequence>
<dbReference type="EMBL" id="AAIJKB010000006">
    <property type="protein sequence ID" value="ECE8854356.1"/>
    <property type="molecule type" value="Genomic_DNA"/>
</dbReference>
<organism evidence="1">
    <name type="scientific">Salmonella enterica subsp. enterica serovar Koketime</name>
    <dbReference type="NCBI Taxonomy" id="2564632"/>
    <lineage>
        <taxon>Bacteria</taxon>
        <taxon>Pseudomonadati</taxon>
        <taxon>Pseudomonadota</taxon>
        <taxon>Gammaproteobacteria</taxon>
        <taxon>Enterobacterales</taxon>
        <taxon>Enterobacteriaceae</taxon>
        <taxon>Salmonella</taxon>
    </lineage>
</organism>
<evidence type="ECO:0000313" key="1">
    <source>
        <dbReference type="EMBL" id="ECE8854356.1"/>
    </source>
</evidence>
<reference evidence="1" key="1">
    <citation type="submission" date="2019-02" db="EMBL/GenBank/DDBJ databases">
        <authorList>
            <person name="Ashton P.M."/>
            <person name="Dallman T."/>
            <person name="Nair S."/>
            <person name="De Pinna E."/>
            <person name="Peters T."/>
            <person name="Grant K."/>
        </authorList>
    </citation>
    <scope>NUCLEOTIDE SEQUENCE</scope>
    <source>
        <strain evidence="1">446642</strain>
    </source>
</reference>
<protein>
    <submittedName>
        <fullName evidence="1">Uncharacterized protein</fullName>
    </submittedName>
</protein>
<gene>
    <name evidence="1" type="ORF">EWG69_09225</name>
</gene>
<accession>A0A5I0BM67</accession>
<comment type="caution">
    <text evidence="1">The sequence shown here is derived from an EMBL/GenBank/DDBJ whole genome shotgun (WGS) entry which is preliminary data.</text>
</comment>
<dbReference type="AlphaFoldDB" id="A0A5I0BM67"/>